<evidence type="ECO:0000313" key="2">
    <source>
        <dbReference type="Proteomes" id="UP001055879"/>
    </source>
</evidence>
<proteinExistence type="predicted"/>
<organism evidence="1 2">
    <name type="scientific">Arctium lappa</name>
    <name type="common">Greater burdock</name>
    <name type="synonym">Lappa major</name>
    <dbReference type="NCBI Taxonomy" id="4217"/>
    <lineage>
        <taxon>Eukaryota</taxon>
        <taxon>Viridiplantae</taxon>
        <taxon>Streptophyta</taxon>
        <taxon>Embryophyta</taxon>
        <taxon>Tracheophyta</taxon>
        <taxon>Spermatophyta</taxon>
        <taxon>Magnoliopsida</taxon>
        <taxon>eudicotyledons</taxon>
        <taxon>Gunneridae</taxon>
        <taxon>Pentapetalae</taxon>
        <taxon>asterids</taxon>
        <taxon>campanulids</taxon>
        <taxon>Asterales</taxon>
        <taxon>Asteraceae</taxon>
        <taxon>Carduoideae</taxon>
        <taxon>Cardueae</taxon>
        <taxon>Arctiinae</taxon>
        <taxon>Arctium</taxon>
    </lineage>
</organism>
<reference evidence="2" key="1">
    <citation type="journal article" date="2022" name="Mol. Ecol. Resour.">
        <title>The genomes of chicory, endive, great burdock and yacon provide insights into Asteraceae palaeo-polyploidization history and plant inulin production.</title>
        <authorList>
            <person name="Fan W."/>
            <person name="Wang S."/>
            <person name="Wang H."/>
            <person name="Wang A."/>
            <person name="Jiang F."/>
            <person name="Liu H."/>
            <person name="Zhao H."/>
            <person name="Xu D."/>
            <person name="Zhang Y."/>
        </authorList>
    </citation>
    <scope>NUCLEOTIDE SEQUENCE [LARGE SCALE GENOMIC DNA]</scope>
    <source>
        <strain evidence="2">cv. Niubang</strain>
    </source>
</reference>
<accession>A0ACB8ZJD7</accession>
<sequence length="1018" mass="114879">MVIESEVHTSNPNQQATSEVPFSTSEVHITEETQFLDKPSSQDLANTLSTQFPQSTSENPTLDSSESEEEDMDENRTLIDDSPEHQRLSGSPSRDNIKTALNEGSSELEEKLATCVVTNVPLSELLTKYEFQRFLEVSTLKTQLLESSKRIQELEQELFKQKAESSLEVAALKVQNAALQNQASTTIDVQKALQELREEVVATRSSSLSTDQMASISDLIKATIQASVPTVSAPSTTPQPPPRTSEDSSPMKQVKATLELHNYKSEDQIAEIRTAASEAIETIHKTLQDPKGKVIAEPSSPKYKRKFSGGTCRDAVKKARFDDSEDSDDVEHSDSQNREIRDKTAHTFKVTPSAQVQEKEPEKNTTSSDENRTLQSFTAPVILYASSTPGVPITPVTDVTPEKIGALEEEEKQLVDFSTSSEDAFSSPERQPMVMRDAFESESEKEQKDSEREEEVAGDQIEVIDVEEYVFKNAQPHHTSTASELRESPEIDGYISEQPSEITQSQPKDTEPMVVDEQDPQENLVQKTSIGLPAKVFTHPPTFLESTPEASIEDHFRHIYCEFNMEDTQIIPLNPRIREDMPDYERRFIQAKTSPRKAVLNDAPIVKVEKISEKTFAFNKIIYRHYVVTRSDQKIYEFNDNVLVNLNPYDLTHLYAYCSARYDSGKREIRMSMVEVRRAMEAYIKHRAKRDFQIALNLGEEKLGVTEPVETIENLDKQKTGSINEEPLGFIYRVNQEKKIFLASQVEKYSDETLKGIQKMIHVKQERHRADLLAKLDLGIGSMINIRELIMKVSLKKASLSLKSVQRQSYLKTSESSSSEILVQRQSYSEDDHSESLDKEEQMTRHLTRKHDDHEPDASSPSGHREEENLPKSLPGIPISAEPLNQMPLSSESNPEKLKQKDSAASSHKIQKIPPKIQKIHQVQTHVQSTEPQKVKTIATKPLSKYKGKAIVTEALKIKLKPLSNTENLMKSSSNSFKTIKLEEEVWDFDLQPLSELPILDPLAKPSKDRVAEVIQGF</sequence>
<keyword evidence="2" id="KW-1185">Reference proteome</keyword>
<reference evidence="1 2" key="2">
    <citation type="journal article" date="2022" name="Mol. Ecol. Resour.">
        <title>The genomes of chicory, endive, great burdock and yacon provide insights into Asteraceae paleo-polyploidization history and plant inulin production.</title>
        <authorList>
            <person name="Fan W."/>
            <person name="Wang S."/>
            <person name="Wang H."/>
            <person name="Wang A."/>
            <person name="Jiang F."/>
            <person name="Liu H."/>
            <person name="Zhao H."/>
            <person name="Xu D."/>
            <person name="Zhang Y."/>
        </authorList>
    </citation>
    <scope>NUCLEOTIDE SEQUENCE [LARGE SCALE GENOMIC DNA]</scope>
    <source>
        <strain evidence="2">cv. Niubang</strain>
    </source>
</reference>
<comment type="caution">
    <text evidence="1">The sequence shown here is derived from an EMBL/GenBank/DDBJ whole genome shotgun (WGS) entry which is preliminary data.</text>
</comment>
<name>A0ACB8ZJD7_ARCLA</name>
<gene>
    <name evidence="1" type="ORF">L6452_30872</name>
</gene>
<dbReference type="EMBL" id="CM042056">
    <property type="protein sequence ID" value="KAI3697775.1"/>
    <property type="molecule type" value="Genomic_DNA"/>
</dbReference>
<protein>
    <submittedName>
        <fullName evidence="1">Uncharacterized protein</fullName>
    </submittedName>
</protein>
<dbReference type="Proteomes" id="UP001055879">
    <property type="component" value="Linkage Group LG10"/>
</dbReference>
<evidence type="ECO:0000313" key="1">
    <source>
        <dbReference type="EMBL" id="KAI3697775.1"/>
    </source>
</evidence>